<proteinExistence type="inferred from homology"/>
<dbReference type="EMBL" id="JAGSXJ010000002">
    <property type="protein sequence ID" value="KAH6695141.1"/>
    <property type="molecule type" value="Genomic_DNA"/>
</dbReference>
<accession>A0A9P8VKC9</accession>
<dbReference type="InterPro" id="IPR051687">
    <property type="entry name" value="Peroxisomal_Beta-Oxidation"/>
</dbReference>
<dbReference type="OrthoDB" id="47007at2759"/>
<dbReference type="PANTHER" id="PTHR45024">
    <property type="entry name" value="DEHYDROGENASES, SHORT CHAIN"/>
    <property type="match status" value="1"/>
</dbReference>
<keyword evidence="2" id="KW-0560">Oxidoreductase</keyword>
<sequence length="305" mass="32505">MSSTPAQQSSFKDRTVIVTGAAGSIGAPLCIAFARAGANVIANDLGYSASGAGSSDAPVTRIVDEIVSEGLSAVADTHDVATEADKIVAGAMAKFGRIDILVNNAGIIHYGSLEDSGPDIVRRIFEVNALGAYALCHHAWTHMKEQRYGRIINFTSDSVFGMPQSSAYVMSRGAILGVTRTIALEGAEYGILANTVGPSAYSRMVADVSKNLPPAQLEWFKETYTGDSNVPVIMALASERNEMSGEIWTSGGYCMGRSILGSCKDVKNVRNVDQCLEAMAELKQPGREWTEPYSIQEFLAFKATS</sequence>
<evidence type="ECO:0000256" key="2">
    <source>
        <dbReference type="ARBA" id="ARBA00023002"/>
    </source>
</evidence>
<dbReference type="GO" id="GO:0016491">
    <property type="term" value="F:oxidoreductase activity"/>
    <property type="evidence" value="ECO:0007669"/>
    <property type="project" value="UniProtKB-KW"/>
</dbReference>
<comment type="caution">
    <text evidence="4">The sequence shown here is derived from an EMBL/GenBank/DDBJ whole genome shotgun (WGS) entry which is preliminary data.</text>
</comment>
<evidence type="ECO:0000313" key="5">
    <source>
        <dbReference type="Proteomes" id="UP000770015"/>
    </source>
</evidence>
<name>A0A9P8VKC9_9PEZI</name>
<dbReference type="PANTHER" id="PTHR45024:SF2">
    <property type="entry name" value="SCP2 DOMAIN-CONTAINING PROTEIN"/>
    <property type="match status" value="1"/>
</dbReference>
<keyword evidence="5" id="KW-1185">Reference proteome</keyword>
<protein>
    <submittedName>
        <fullName evidence="4">Uncharacterized protein</fullName>
    </submittedName>
</protein>
<evidence type="ECO:0000256" key="3">
    <source>
        <dbReference type="RuleBase" id="RU000363"/>
    </source>
</evidence>
<dbReference type="AlphaFoldDB" id="A0A9P8VKC9"/>
<evidence type="ECO:0000313" key="4">
    <source>
        <dbReference type="EMBL" id="KAH6695141.1"/>
    </source>
</evidence>
<dbReference type="PRINTS" id="PR00081">
    <property type="entry name" value="GDHRDH"/>
</dbReference>
<dbReference type="Gene3D" id="3.40.50.720">
    <property type="entry name" value="NAD(P)-binding Rossmann-like Domain"/>
    <property type="match status" value="1"/>
</dbReference>
<reference evidence="4" key="1">
    <citation type="journal article" date="2021" name="Nat. Commun.">
        <title>Genetic determinants of endophytism in the Arabidopsis root mycobiome.</title>
        <authorList>
            <person name="Mesny F."/>
            <person name="Miyauchi S."/>
            <person name="Thiergart T."/>
            <person name="Pickel B."/>
            <person name="Atanasova L."/>
            <person name="Karlsson M."/>
            <person name="Huettel B."/>
            <person name="Barry K.W."/>
            <person name="Haridas S."/>
            <person name="Chen C."/>
            <person name="Bauer D."/>
            <person name="Andreopoulos W."/>
            <person name="Pangilinan J."/>
            <person name="LaButti K."/>
            <person name="Riley R."/>
            <person name="Lipzen A."/>
            <person name="Clum A."/>
            <person name="Drula E."/>
            <person name="Henrissat B."/>
            <person name="Kohler A."/>
            <person name="Grigoriev I.V."/>
            <person name="Martin F.M."/>
            <person name="Hacquard S."/>
        </authorList>
    </citation>
    <scope>NUCLEOTIDE SEQUENCE</scope>
    <source>
        <strain evidence="4">MPI-SDFR-AT-0117</strain>
    </source>
</reference>
<comment type="similarity">
    <text evidence="1 3">Belongs to the short-chain dehydrogenases/reductases (SDR) family.</text>
</comment>
<dbReference type="PRINTS" id="PR00080">
    <property type="entry name" value="SDRFAMILY"/>
</dbReference>
<organism evidence="4 5">
    <name type="scientific">Plectosphaerella plurivora</name>
    <dbReference type="NCBI Taxonomy" id="936078"/>
    <lineage>
        <taxon>Eukaryota</taxon>
        <taxon>Fungi</taxon>
        <taxon>Dikarya</taxon>
        <taxon>Ascomycota</taxon>
        <taxon>Pezizomycotina</taxon>
        <taxon>Sordariomycetes</taxon>
        <taxon>Hypocreomycetidae</taxon>
        <taxon>Glomerellales</taxon>
        <taxon>Plectosphaerellaceae</taxon>
        <taxon>Plectosphaerella</taxon>
    </lineage>
</organism>
<gene>
    <name evidence="4" type="ORF">F5X68DRAFT_186646</name>
</gene>
<dbReference type="InterPro" id="IPR002347">
    <property type="entry name" value="SDR_fam"/>
</dbReference>
<dbReference type="SUPFAM" id="SSF51735">
    <property type="entry name" value="NAD(P)-binding Rossmann-fold domains"/>
    <property type="match status" value="1"/>
</dbReference>
<dbReference type="Proteomes" id="UP000770015">
    <property type="component" value="Unassembled WGS sequence"/>
</dbReference>
<dbReference type="Pfam" id="PF00106">
    <property type="entry name" value="adh_short"/>
    <property type="match status" value="1"/>
</dbReference>
<evidence type="ECO:0000256" key="1">
    <source>
        <dbReference type="ARBA" id="ARBA00006484"/>
    </source>
</evidence>
<dbReference type="InterPro" id="IPR036291">
    <property type="entry name" value="NAD(P)-bd_dom_sf"/>
</dbReference>